<dbReference type="STRING" id="207340.APZ41_019890"/>
<dbReference type="InterPro" id="IPR000631">
    <property type="entry name" value="CARKD"/>
</dbReference>
<evidence type="ECO:0000256" key="5">
    <source>
        <dbReference type="ARBA" id="ARBA00023239"/>
    </source>
</evidence>
<dbReference type="EMBL" id="LLWF02000121">
    <property type="protein sequence ID" value="ONH81424.1"/>
    <property type="molecule type" value="Genomic_DNA"/>
</dbReference>
<evidence type="ECO:0000313" key="8">
    <source>
        <dbReference type="Proteomes" id="UP000054844"/>
    </source>
</evidence>
<feature type="domain" description="YjeF C-terminal" evidence="6">
    <location>
        <begin position="1"/>
        <end position="221"/>
    </location>
</feature>
<dbReference type="PANTHER" id="PTHR12592:SF0">
    <property type="entry name" value="ATP-DEPENDENT (S)-NAD(P)H-HYDRATE DEHYDRATASE"/>
    <property type="match status" value="1"/>
</dbReference>
<dbReference type="Proteomes" id="UP000054844">
    <property type="component" value="Unassembled WGS sequence"/>
</dbReference>
<dbReference type="Pfam" id="PF01256">
    <property type="entry name" value="Carb_kinase"/>
    <property type="match status" value="1"/>
</dbReference>
<dbReference type="Gene3D" id="3.40.1190.20">
    <property type="match status" value="1"/>
</dbReference>
<reference evidence="7" key="1">
    <citation type="submission" date="2016-12" db="EMBL/GenBank/DDBJ databases">
        <title>Draft genome sequence of Roseomonas mucosa strain AU37, isolated from a peripheral intravenous catheter.</title>
        <authorList>
            <person name="Choudhury M.A."/>
            <person name="Sidjabat H.E."/>
            <person name="Wailan A.M."/>
            <person name="Zhang L."/>
            <person name="Marsh N.M."/>
            <person name="Rickard C.M."/>
            <person name="Davies M."/>
            <person name="Mcmillan D.J."/>
        </authorList>
    </citation>
    <scope>NUCLEOTIDE SEQUENCE [LARGE SCALE GENOMIC DNA]</scope>
    <source>
        <strain evidence="7">AU37</strain>
    </source>
</reference>
<dbReference type="GO" id="GO:0052856">
    <property type="term" value="F:NAD(P)HX epimerase activity"/>
    <property type="evidence" value="ECO:0007669"/>
    <property type="project" value="TreeGrafter"/>
</dbReference>
<organism evidence="7 8">
    <name type="scientific">Roseomonas mucosa</name>
    <dbReference type="NCBI Taxonomy" id="207340"/>
    <lineage>
        <taxon>Bacteria</taxon>
        <taxon>Pseudomonadati</taxon>
        <taxon>Pseudomonadota</taxon>
        <taxon>Alphaproteobacteria</taxon>
        <taxon>Acetobacterales</taxon>
        <taxon>Roseomonadaceae</taxon>
        <taxon>Roseomonas</taxon>
    </lineage>
</organism>
<dbReference type="InterPro" id="IPR029056">
    <property type="entry name" value="Ribokinase-like"/>
</dbReference>
<keyword evidence="4" id="KW-0520">NAD</keyword>
<name>A0A1S8D0X3_9PROT</name>
<keyword evidence="1" id="KW-0547">Nucleotide-binding</keyword>
<dbReference type="PANTHER" id="PTHR12592">
    <property type="entry name" value="ATP-DEPENDENT (S)-NAD(P)H-HYDRATE DEHYDRATASE FAMILY MEMBER"/>
    <property type="match status" value="1"/>
</dbReference>
<evidence type="ECO:0000256" key="4">
    <source>
        <dbReference type="ARBA" id="ARBA00023027"/>
    </source>
</evidence>
<evidence type="ECO:0000256" key="3">
    <source>
        <dbReference type="ARBA" id="ARBA00022857"/>
    </source>
</evidence>
<keyword evidence="5" id="KW-0456">Lyase</keyword>
<protein>
    <submittedName>
        <fullName evidence="7">NAD(P)H-hydrate dehydratase</fullName>
    </submittedName>
</protein>
<dbReference type="NCBIfam" id="TIGR00196">
    <property type="entry name" value="yjeF_cterm"/>
    <property type="match status" value="1"/>
</dbReference>
<comment type="caution">
    <text evidence="7">The sequence shown here is derived from an EMBL/GenBank/DDBJ whole genome shotgun (WGS) entry which is preliminary data.</text>
</comment>
<dbReference type="OrthoDB" id="9806925at2"/>
<dbReference type="InterPro" id="IPR017953">
    <property type="entry name" value="Carbohydrate_kinase_pred_CS"/>
</dbReference>
<dbReference type="SUPFAM" id="SSF53613">
    <property type="entry name" value="Ribokinase-like"/>
    <property type="match status" value="1"/>
</dbReference>
<evidence type="ECO:0000256" key="1">
    <source>
        <dbReference type="ARBA" id="ARBA00022741"/>
    </source>
</evidence>
<keyword evidence="3" id="KW-0521">NADP</keyword>
<sequence>LAAAAARRAGAGMLTVAATSPGAAFILRGVAMPGDIIADPPPDALIGGKGRVWVLGPGLPPDERAGALLDKVLAAGQPVVADAGALTLCAGNPERLRGATIVTPHAGEFARVFGAVGEDRLASARAAAARTGAVVVLKGSDTVVAAPDGRVAINDNAPPGLATAGTGDVLSGICGAFLAQGMPPFEAAAAAVWVHGAAASPGRGLIAEDVVAGIPAALARTEEARPGG</sequence>
<gene>
    <name evidence="7" type="ORF">APZ41_019890</name>
</gene>
<dbReference type="AlphaFoldDB" id="A0A1S8D0X3"/>
<evidence type="ECO:0000259" key="6">
    <source>
        <dbReference type="PROSITE" id="PS51383"/>
    </source>
</evidence>
<dbReference type="PROSITE" id="PS01049">
    <property type="entry name" value="YJEF_C_1"/>
    <property type="match status" value="1"/>
</dbReference>
<keyword evidence="2" id="KW-0067">ATP-binding</keyword>
<evidence type="ECO:0000256" key="2">
    <source>
        <dbReference type="ARBA" id="ARBA00022840"/>
    </source>
</evidence>
<keyword evidence="8" id="KW-1185">Reference proteome</keyword>
<dbReference type="GO" id="GO:0005524">
    <property type="term" value="F:ATP binding"/>
    <property type="evidence" value="ECO:0007669"/>
    <property type="project" value="UniProtKB-KW"/>
</dbReference>
<feature type="non-terminal residue" evidence="7">
    <location>
        <position position="1"/>
    </location>
</feature>
<proteinExistence type="predicted"/>
<accession>A0A1S8D0X3</accession>
<dbReference type="GO" id="GO:0052855">
    <property type="term" value="F:ADP-dependent NAD(P)H-hydrate dehydratase activity"/>
    <property type="evidence" value="ECO:0007669"/>
    <property type="project" value="TreeGrafter"/>
</dbReference>
<dbReference type="GO" id="GO:0110051">
    <property type="term" value="P:metabolite repair"/>
    <property type="evidence" value="ECO:0007669"/>
    <property type="project" value="TreeGrafter"/>
</dbReference>
<dbReference type="PROSITE" id="PS51383">
    <property type="entry name" value="YJEF_C_3"/>
    <property type="match status" value="1"/>
</dbReference>
<dbReference type="CDD" id="cd01171">
    <property type="entry name" value="YXKO-related"/>
    <property type="match status" value="1"/>
</dbReference>
<dbReference type="RefSeq" id="WP_076970423.1">
    <property type="nucleotide sequence ID" value="NZ_LLWF02000121.1"/>
</dbReference>
<evidence type="ECO:0000313" key="7">
    <source>
        <dbReference type="EMBL" id="ONH81424.1"/>
    </source>
</evidence>